<dbReference type="RefSeq" id="WP_339111816.1">
    <property type="nucleotide sequence ID" value="NZ_LN887786.1"/>
</dbReference>
<proteinExistence type="predicted"/>
<dbReference type="Pfam" id="PF20330">
    <property type="entry name" value="DUF6625"/>
    <property type="match status" value="1"/>
</dbReference>
<protein>
    <submittedName>
        <fullName evidence="1">Uncharacterized protein</fullName>
    </submittedName>
</protein>
<dbReference type="AlphaFoldDB" id="A0A0U5K5E9"/>
<dbReference type="EMBL" id="LN887786">
    <property type="protein sequence ID" value="CUR43590.1"/>
    <property type="molecule type" value="Genomic_DNA"/>
</dbReference>
<reference evidence="1" key="1">
    <citation type="submission" date="2015-10" db="EMBL/GenBank/DDBJ databases">
        <authorList>
            <person name="Gilbert D.G."/>
        </authorList>
    </citation>
    <scope>NUCLEOTIDE SEQUENCE</scope>
    <source>
        <strain evidence="1">Lp167-67</strain>
    </source>
</reference>
<organism evidence="1">
    <name type="scientific">Limosilactobacillus reuteri</name>
    <name type="common">Lactobacillus reuteri</name>
    <dbReference type="NCBI Taxonomy" id="1598"/>
    <lineage>
        <taxon>Bacteria</taxon>
        <taxon>Bacillati</taxon>
        <taxon>Bacillota</taxon>
        <taxon>Bacilli</taxon>
        <taxon>Lactobacillales</taxon>
        <taxon>Lactobacillaceae</taxon>
        <taxon>Limosilactobacillus</taxon>
    </lineage>
</organism>
<evidence type="ECO:0000313" key="1">
    <source>
        <dbReference type="EMBL" id="CUR43590.1"/>
    </source>
</evidence>
<dbReference type="InterPro" id="IPR046733">
    <property type="entry name" value="DUF6625"/>
</dbReference>
<sequence>MKPNNICLIIPYFGKFPSYFQIWLDSAKLNDDCVDFCLITDQEVKDYKVPQNVKIIKQEFRQLVNYINKKFDFEVAIKKPYKLCDLKPAYGDIFASLVKGYDYWGFCDLDLIFGKLSPFLKKYSLIEDKIDKFGCLGHLEIIRNTKENNLVYKFDDEQKMRNYRYVFSRPYAYAFDEQFSFNILAKEKHLKIEDLLQDQPFSDIYPFSYRFRDSFKDSRNVSYKYFIFDKGKGLKEINILNDGRRVERNSMYLHLQKRVMRCNITSEYNNLIIYPNAIDYLERFDREKIYKPSKIQDFIYKSQLKLKQIKKVNSIKFAFQKLQLKQFFKNSN</sequence>
<name>A0A0U5K5E9_LIMRT</name>
<accession>A0A0U5K5E9</accession>
<gene>
    <name evidence="1" type="ORF">LRLP16767_LRLP167_01389</name>
</gene>